<dbReference type="Proteomes" id="UP000051017">
    <property type="component" value="Unassembled WGS sequence"/>
</dbReference>
<evidence type="ECO:0000256" key="4">
    <source>
        <dbReference type="ARBA" id="ARBA00022989"/>
    </source>
</evidence>
<comment type="subcellular location">
    <subcellularLocation>
        <location evidence="1">Cell membrane</location>
        <topology evidence="1">Multi-pass membrane protein</topology>
    </subcellularLocation>
</comment>
<dbReference type="PANTHER" id="PTHR35007:SF2">
    <property type="entry name" value="PILUS ASSEMBLE PROTEIN"/>
    <property type="match status" value="1"/>
</dbReference>
<dbReference type="GO" id="GO:0005886">
    <property type="term" value="C:plasma membrane"/>
    <property type="evidence" value="ECO:0007669"/>
    <property type="project" value="UniProtKB-SubCell"/>
</dbReference>
<evidence type="ECO:0000256" key="2">
    <source>
        <dbReference type="ARBA" id="ARBA00022475"/>
    </source>
</evidence>
<comment type="caution">
    <text evidence="8">The sequence shown here is derived from an EMBL/GenBank/DDBJ whole genome shotgun (WGS) entry which is preliminary data.</text>
</comment>
<keyword evidence="3 6" id="KW-0812">Transmembrane</keyword>
<evidence type="ECO:0000313" key="9">
    <source>
        <dbReference type="Proteomes" id="UP000051017"/>
    </source>
</evidence>
<evidence type="ECO:0000256" key="5">
    <source>
        <dbReference type="ARBA" id="ARBA00023136"/>
    </source>
</evidence>
<feature type="transmembrane region" description="Helical" evidence="6">
    <location>
        <begin position="156"/>
        <end position="182"/>
    </location>
</feature>
<reference evidence="8 9" key="1">
    <citation type="submission" date="2015-10" db="EMBL/GenBank/DDBJ databases">
        <title>Metagenome-Assembled Genomes uncover a global brackish microbiome.</title>
        <authorList>
            <person name="Hugerth L.W."/>
            <person name="Larsson J."/>
            <person name="Alneberg J."/>
            <person name="Lindh M.V."/>
            <person name="Legrand C."/>
            <person name="Pinhassi J."/>
            <person name="Andersson A.F."/>
        </authorList>
    </citation>
    <scope>NUCLEOTIDE SEQUENCE [LARGE SCALE GENOMIC DNA]</scope>
    <source>
        <strain evidence="8">BACL6 MAG-120924-bin43</strain>
    </source>
</reference>
<evidence type="ECO:0000259" key="7">
    <source>
        <dbReference type="Pfam" id="PF00482"/>
    </source>
</evidence>
<evidence type="ECO:0000313" key="8">
    <source>
        <dbReference type="EMBL" id="KRO47772.1"/>
    </source>
</evidence>
<evidence type="ECO:0000256" key="3">
    <source>
        <dbReference type="ARBA" id="ARBA00022692"/>
    </source>
</evidence>
<protein>
    <recommendedName>
        <fullName evidence="7">Type II secretion system protein GspF domain-containing protein</fullName>
    </recommendedName>
</protein>
<gene>
    <name evidence="8" type="ORF">ABR75_05030</name>
</gene>
<keyword evidence="4 6" id="KW-1133">Transmembrane helix</keyword>
<dbReference type="InterPro" id="IPR018076">
    <property type="entry name" value="T2SS_GspF_dom"/>
</dbReference>
<keyword evidence="2" id="KW-1003">Cell membrane</keyword>
<dbReference type="Pfam" id="PF00482">
    <property type="entry name" value="T2SSF"/>
    <property type="match status" value="1"/>
</dbReference>
<feature type="transmembrane region" description="Helical" evidence="6">
    <location>
        <begin position="12"/>
        <end position="28"/>
    </location>
</feature>
<name>A0A0R2QCG2_9ACTN</name>
<sequence>MDVSRCKENFGMTLTIILIAAITFGLLKRRNHNPVAQQLVRQLPEFIDAVVLLMFSGSTPAQALIAAPTWLEPPLHQIVNDVAQQLSRGNRFSECVTALRGPIGPPAFPLVEALLSADRDGQSIASVLDRLSNESRAQRRRQLDADIRRLPVRLTIPLVCCILPSFVLLGVVPMIATALVHLGRS</sequence>
<feature type="domain" description="Type II secretion system protein GspF" evidence="7">
    <location>
        <begin position="46"/>
        <end position="170"/>
    </location>
</feature>
<keyword evidence="5 6" id="KW-0472">Membrane</keyword>
<organism evidence="8 9">
    <name type="scientific">Acidimicrobiia bacterium BACL6 MAG-120924-bin43</name>
    <dbReference type="NCBI Taxonomy" id="1655583"/>
    <lineage>
        <taxon>Bacteria</taxon>
        <taxon>Bacillati</taxon>
        <taxon>Actinomycetota</taxon>
        <taxon>Acidimicrobiia</taxon>
        <taxon>acIV cluster</taxon>
    </lineage>
</organism>
<dbReference type="PANTHER" id="PTHR35007">
    <property type="entry name" value="INTEGRAL MEMBRANE PROTEIN-RELATED"/>
    <property type="match status" value="1"/>
</dbReference>
<accession>A0A0R2QCG2</accession>
<dbReference type="AlphaFoldDB" id="A0A0R2QCG2"/>
<dbReference type="InterPro" id="IPR042094">
    <property type="entry name" value="T2SS_GspF_sf"/>
</dbReference>
<evidence type="ECO:0000256" key="6">
    <source>
        <dbReference type="SAM" id="Phobius"/>
    </source>
</evidence>
<proteinExistence type="predicted"/>
<evidence type="ECO:0000256" key="1">
    <source>
        <dbReference type="ARBA" id="ARBA00004651"/>
    </source>
</evidence>
<dbReference type="EMBL" id="LIBJ01000132">
    <property type="protein sequence ID" value="KRO47772.1"/>
    <property type="molecule type" value="Genomic_DNA"/>
</dbReference>
<dbReference type="Gene3D" id="1.20.81.30">
    <property type="entry name" value="Type II secretion system (T2SS), domain F"/>
    <property type="match status" value="1"/>
</dbReference>